<protein>
    <recommendedName>
        <fullName evidence="3">SnoaL-like domain-containing protein</fullName>
    </recommendedName>
</protein>
<dbReference type="EMBL" id="ML213763">
    <property type="protein sequence ID" value="TFK31392.1"/>
    <property type="molecule type" value="Genomic_DNA"/>
</dbReference>
<evidence type="ECO:0000313" key="2">
    <source>
        <dbReference type="Proteomes" id="UP000308652"/>
    </source>
</evidence>
<sequence>LDSRDYDSMSKIVADHFTIEFLPASLGGFGVPVRNKDQLIALLTESQGTVASLTSDIIAYKSHGELVHGGPYTNEYIGIFRFEEGKIASMSEFMDSKYITQVIEDSK</sequence>
<feature type="non-terminal residue" evidence="1">
    <location>
        <position position="1"/>
    </location>
</feature>
<reference evidence="1 2" key="1">
    <citation type="journal article" date="2019" name="Nat. Ecol. Evol.">
        <title>Megaphylogeny resolves global patterns of mushroom evolution.</title>
        <authorList>
            <person name="Varga T."/>
            <person name="Krizsan K."/>
            <person name="Foldi C."/>
            <person name="Dima B."/>
            <person name="Sanchez-Garcia M."/>
            <person name="Sanchez-Ramirez S."/>
            <person name="Szollosi G.J."/>
            <person name="Szarkandi J.G."/>
            <person name="Papp V."/>
            <person name="Albert L."/>
            <person name="Andreopoulos W."/>
            <person name="Angelini C."/>
            <person name="Antonin V."/>
            <person name="Barry K.W."/>
            <person name="Bougher N.L."/>
            <person name="Buchanan P."/>
            <person name="Buyck B."/>
            <person name="Bense V."/>
            <person name="Catcheside P."/>
            <person name="Chovatia M."/>
            <person name="Cooper J."/>
            <person name="Damon W."/>
            <person name="Desjardin D."/>
            <person name="Finy P."/>
            <person name="Geml J."/>
            <person name="Haridas S."/>
            <person name="Hughes K."/>
            <person name="Justo A."/>
            <person name="Karasinski D."/>
            <person name="Kautmanova I."/>
            <person name="Kiss B."/>
            <person name="Kocsube S."/>
            <person name="Kotiranta H."/>
            <person name="LaButti K.M."/>
            <person name="Lechner B.E."/>
            <person name="Liimatainen K."/>
            <person name="Lipzen A."/>
            <person name="Lukacs Z."/>
            <person name="Mihaltcheva S."/>
            <person name="Morgado L.N."/>
            <person name="Niskanen T."/>
            <person name="Noordeloos M.E."/>
            <person name="Ohm R.A."/>
            <person name="Ortiz-Santana B."/>
            <person name="Ovrebo C."/>
            <person name="Racz N."/>
            <person name="Riley R."/>
            <person name="Savchenko A."/>
            <person name="Shiryaev A."/>
            <person name="Soop K."/>
            <person name="Spirin V."/>
            <person name="Szebenyi C."/>
            <person name="Tomsovsky M."/>
            <person name="Tulloss R.E."/>
            <person name="Uehling J."/>
            <person name="Grigoriev I.V."/>
            <person name="Vagvolgyi C."/>
            <person name="Papp T."/>
            <person name="Martin F.M."/>
            <person name="Miettinen O."/>
            <person name="Hibbett D.S."/>
            <person name="Nagy L.G."/>
        </authorList>
    </citation>
    <scope>NUCLEOTIDE SEQUENCE [LARGE SCALE GENOMIC DNA]</scope>
    <source>
        <strain evidence="1 2">CBS 166.37</strain>
    </source>
</reference>
<evidence type="ECO:0000313" key="1">
    <source>
        <dbReference type="EMBL" id="TFK31392.1"/>
    </source>
</evidence>
<evidence type="ECO:0008006" key="3">
    <source>
        <dbReference type="Google" id="ProtNLM"/>
    </source>
</evidence>
<accession>A0A5C3LFA0</accession>
<dbReference type="SUPFAM" id="SSF54427">
    <property type="entry name" value="NTF2-like"/>
    <property type="match status" value="1"/>
</dbReference>
<name>A0A5C3LFA0_9AGAR</name>
<organism evidence="1 2">
    <name type="scientific">Crucibulum laeve</name>
    <dbReference type="NCBI Taxonomy" id="68775"/>
    <lineage>
        <taxon>Eukaryota</taxon>
        <taxon>Fungi</taxon>
        <taxon>Dikarya</taxon>
        <taxon>Basidiomycota</taxon>
        <taxon>Agaricomycotina</taxon>
        <taxon>Agaricomycetes</taxon>
        <taxon>Agaricomycetidae</taxon>
        <taxon>Agaricales</taxon>
        <taxon>Agaricineae</taxon>
        <taxon>Nidulariaceae</taxon>
        <taxon>Crucibulum</taxon>
    </lineage>
</organism>
<dbReference type="AlphaFoldDB" id="A0A5C3LFA0"/>
<keyword evidence="2" id="KW-1185">Reference proteome</keyword>
<dbReference type="InterPro" id="IPR032710">
    <property type="entry name" value="NTF2-like_dom_sf"/>
</dbReference>
<gene>
    <name evidence="1" type="ORF">BDQ12DRAFT_694236</name>
</gene>
<dbReference type="Gene3D" id="3.10.450.50">
    <property type="match status" value="1"/>
</dbReference>
<dbReference type="Proteomes" id="UP000308652">
    <property type="component" value="Unassembled WGS sequence"/>
</dbReference>
<proteinExistence type="predicted"/>
<dbReference type="OrthoDB" id="3758478at2759"/>